<organism evidence="1 2">
    <name type="scientific">Hoeflea poritis</name>
    <dbReference type="NCBI Taxonomy" id="2993659"/>
    <lineage>
        <taxon>Bacteria</taxon>
        <taxon>Pseudomonadati</taxon>
        <taxon>Pseudomonadota</taxon>
        <taxon>Alphaproteobacteria</taxon>
        <taxon>Hyphomicrobiales</taxon>
        <taxon>Rhizobiaceae</taxon>
        <taxon>Hoeflea</taxon>
    </lineage>
</organism>
<gene>
    <name evidence="1" type="ORF">OOZ53_05035</name>
</gene>
<dbReference type="RefSeq" id="WP_271088231.1">
    <property type="nucleotide sequence ID" value="NZ_JAPJZH010000002.1"/>
</dbReference>
<comment type="caution">
    <text evidence="1">The sequence shown here is derived from an EMBL/GenBank/DDBJ whole genome shotgun (WGS) entry which is preliminary data.</text>
</comment>
<proteinExistence type="predicted"/>
<evidence type="ECO:0000313" key="1">
    <source>
        <dbReference type="EMBL" id="MDA4844702.1"/>
    </source>
</evidence>
<protein>
    <submittedName>
        <fullName evidence="1">Uncharacterized protein</fullName>
    </submittedName>
</protein>
<keyword evidence="2" id="KW-1185">Reference proteome</keyword>
<sequence>MTADDFEKSVFINCPFDDAFAPLLEAALFCVAYLGFMPRLANERLEAGENRLDKIFDMIRSSKYSIHDLSRSQAQKEGEFLRMNMPFEFGMDVGLRRSGVEPFGEKKFLVFEKNPYDLKRALSDTAGQDVEFHRDNHEIVISRVRDFFRVEANVAAPGPAKLEAEYTTFLGWMTEKKISEGHSNQQAFNLPTRERLDEMIEWLDRGKPAEFQGN</sequence>
<reference evidence="1" key="1">
    <citation type="submission" date="2022-11" db="EMBL/GenBank/DDBJ databases">
        <title>Hoeflea poritis sp. nov., isolated from scleractinian coral Porites lutea.</title>
        <authorList>
            <person name="Zhang G."/>
            <person name="Wei Q."/>
            <person name="Cai L."/>
        </authorList>
    </citation>
    <scope>NUCLEOTIDE SEQUENCE</scope>
    <source>
        <strain evidence="1">E7-10</strain>
    </source>
</reference>
<evidence type="ECO:0000313" key="2">
    <source>
        <dbReference type="Proteomes" id="UP001148313"/>
    </source>
</evidence>
<accession>A0ABT4VKR9</accession>
<dbReference type="EMBL" id="JAPJZH010000002">
    <property type="protein sequence ID" value="MDA4844702.1"/>
    <property type="molecule type" value="Genomic_DNA"/>
</dbReference>
<dbReference type="Proteomes" id="UP001148313">
    <property type="component" value="Unassembled WGS sequence"/>
</dbReference>
<name>A0ABT4VKR9_9HYPH</name>